<dbReference type="EMBL" id="SHLA01000001">
    <property type="protein sequence ID" value="RZU62476.1"/>
    <property type="molecule type" value="Genomic_DNA"/>
</dbReference>
<accession>A0A4V2GA17</accession>
<dbReference type="InterPro" id="IPR012338">
    <property type="entry name" value="Beta-lactam/transpept-like"/>
</dbReference>
<dbReference type="Gene3D" id="3.40.710.10">
    <property type="entry name" value="DD-peptidase/beta-lactamase superfamily"/>
    <property type="match status" value="1"/>
</dbReference>
<dbReference type="InterPro" id="IPR001466">
    <property type="entry name" value="Beta-lactam-related"/>
</dbReference>
<keyword evidence="3" id="KW-1185">Reference proteome</keyword>
<evidence type="ECO:0000313" key="2">
    <source>
        <dbReference type="EMBL" id="RZU62476.1"/>
    </source>
</evidence>
<dbReference type="OrthoDB" id="3422781at2"/>
<dbReference type="Pfam" id="PF00144">
    <property type="entry name" value="Beta-lactamase"/>
    <property type="match status" value="1"/>
</dbReference>
<dbReference type="PANTHER" id="PTHR43319:SF3">
    <property type="entry name" value="BETA-LACTAMASE-RELATED DOMAIN-CONTAINING PROTEIN"/>
    <property type="match status" value="1"/>
</dbReference>
<dbReference type="Proteomes" id="UP000292685">
    <property type="component" value="Unassembled WGS sequence"/>
</dbReference>
<dbReference type="PANTHER" id="PTHR43319">
    <property type="entry name" value="BETA-LACTAMASE-RELATED"/>
    <property type="match status" value="1"/>
</dbReference>
<reference evidence="2 3" key="1">
    <citation type="submission" date="2019-02" db="EMBL/GenBank/DDBJ databases">
        <title>Sequencing the genomes of 1000 actinobacteria strains.</title>
        <authorList>
            <person name="Klenk H.-P."/>
        </authorList>
    </citation>
    <scope>NUCLEOTIDE SEQUENCE [LARGE SCALE GENOMIC DNA]</scope>
    <source>
        <strain evidence="2 3">DSM 17364</strain>
    </source>
</reference>
<evidence type="ECO:0000313" key="3">
    <source>
        <dbReference type="Proteomes" id="UP000292685"/>
    </source>
</evidence>
<gene>
    <name evidence="2" type="ORF">EV380_2072</name>
</gene>
<proteinExistence type="predicted"/>
<sequence length="399" mass="42178">MTETDPRFTSVAELFERFGQEDPDYAGQLAVYYEGELVLDLAVGPDCAPQAGVGADAGPDDPAFGAEALTGVFSCSKGAGAIVIALLVQDGLLDLDATVAAYWPDYGQAGKETTTVRQALSHQAGSLGVAGGFTAEEYNNSALAAARLAAEPPNWRPGIAFSYHGLSIGILMEELVRRITGRTLQEVYEERVRAPHGVDFYLGLPESEEPRYRDVLKPAAAPLPFIDPYGYLGTAFNSTGGFTREDGQPGDLLDLPNSREIRAVGMTSAGGVANARGLARLYAAASTGVVLEDGTRSAPLLTEHTQTIMAEDQVFGLDRADGGLKAFGVVFMKPTPEKDFGSWRVFGHEGANGAFGYADPAYGIAFGYVPARAEEMGTLGRNGRLSLSVRQAVLKALVA</sequence>
<dbReference type="InterPro" id="IPR052907">
    <property type="entry name" value="Beta-lactamase/esterase"/>
</dbReference>
<comment type="caution">
    <text evidence="2">The sequence shown here is derived from an EMBL/GenBank/DDBJ whole genome shotgun (WGS) entry which is preliminary data.</text>
</comment>
<dbReference type="RefSeq" id="WP_130451062.1">
    <property type="nucleotide sequence ID" value="NZ_SHLA01000001.1"/>
</dbReference>
<dbReference type="SUPFAM" id="SSF56601">
    <property type="entry name" value="beta-lactamase/transpeptidase-like"/>
    <property type="match status" value="1"/>
</dbReference>
<evidence type="ECO:0000259" key="1">
    <source>
        <dbReference type="Pfam" id="PF00144"/>
    </source>
</evidence>
<feature type="domain" description="Beta-lactamase-related" evidence="1">
    <location>
        <begin position="27"/>
        <end position="375"/>
    </location>
</feature>
<protein>
    <submittedName>
        <fullName evidence="2">CubicO group peptidase (Beta-lactamase class C family)</fullName>
    </submittedName>
</protein>
<name>A0A4V2GA17_9MICC</name>
<organism evidence="2 3">
    <name type="scientific">Zhihengliuella halotolerans</name>
    <dbReference type="NCBI Taxonomy" id="370736"/>
    <lineage>
        <taxon>Bacteria</taxon>
        <taxon>Bacillati</taxon>
        <taxon>Actinomycetota</taxon>
        <taxon>Actinomycetes</taxon>
        <taxon>Micrococcales</taxon>
        <taxon>Micrococcaceae</taxon>
        <taxon>Zhihengliuella</taxon>
    </lineage>
</organism>
<dbReference type="AlphaFoldDB" id="A0A4V2GA17"/>